<name>A0A455SKJ1_9CHLR</name>
<evidence type="ECO:0000313" key="3">
    <source>
        <dbReference type="EMBL" id="BBH88140.1"/>
    </source>
</evidence>
<reference evidence="3" key="1">
    <citation type="submission" date="2018-12" db="EMBL/GenBank/DDBJ databases">
        <title>Novel natural products biosynthetic potential of the class Ktedonobacteria.</title>
        <authorList>
            <person name="Zheng Y."/>
            <person name="Saitou A."/>
            <person name="Wang C.M."/>
            <person name="Toyoda A."/>
            <person name="Minakuchi Y."/>
            <person name="Sekiguchi Y."/>
            <person name="Ueda K."/>
            <person name="Takano H."/>
            <person name="Sakai Y."/>
            <person name="Yokota A."/>
            <person name="Yabe S."/>
        </authorList>
    </citation>
    <scope>NUCLEOTIDE SEQUENCE</scope>
    <source>
        <strain evidence="3">COM3</strain>
    </source>
</reference>
<dbReference type="EMBL" id="AP019376">
    <property type="protein sequence ID" value="BBH87277.1"/>
    <property type="molecule type" value="Genomic_DNA"/>
</dbReference>
<proteinExistence type="predicted"/>
<sequence>MMLEIVVDWRRIGSRVSIKTERSKMAMARAPPPKRQRINASLLKFFLGVGGTFFGLREDADFLCFF</sequence>
<protein>
    <submittedName>
        <fullName evidence="3">Uncharacterized protein</fullName>
    </submittedName>
</protein>
<gene>
    <name evidence="1" type="ORF">KTC_20280</name>
    <name evidence="2" type="ORF">KTC_20430</name>
    <name evidence="3" type="ORF">KTC_28910</name>
    <name evidence="4" type="ORF">KTC_29060</name>
</gene>
<accession>A0A455SKJ1</accession>
<dbReference type="EMBL" id="AP019376">
    <property type="protein sequence ID" value="BBH88140.1"/>
    <property type="molecule type" value="Genomic_DNA"/>
</dbReference>
<evidence type="ECO:0000313" key="2">
    <source>
        <dbReference type="EMBL" id="BBH87292.1"/>
    </source>
</evidence>
<evidence type="ECO:0000313" key="4">
    <source>
        <dbReference type="EMBL" id="BBH88155.1"/>
    </source>
</evidence>
<dbReference type="EMBL" id="AP019376">
    <property type="protein sequence ID" value="BBH87292.1"/>
    <property type="molecule type" value="Genomic_DNA"/>
</dbReference>
<organism evidence="3">
    <name type="scientific">Thermosporothrix sp. COM3</name>
    <dbReference type="NCBI Taxonomy" id="2490863"/>
    <lineage>
        <taxon>Bacteria</taxon>
        <taxon>Bacillati</taxon>
        <taxon>Chloroflexota</taxon>
        <taxon>Ktedonobacteria</taxon>
        <taxon>Ktedonobacterales</taxon>
        <taxon>Thermosporotrichaceae</taxon>
        <taxon>Thermosporothrix</taxon>
    </lineage>
</organism>
<evidence type="ECO:0000313" key="1">
    <source>
        <dbReference type="EMBL" id="BBH87277.1"/>
    </source>
</evidence>
<dbReference type="EMBL" id="AP019376">
    <property type="protein sequence ID" value="BBH88155.1"/>
    <property type="molecule type" value="Genomic_DNA"/>
</dbReference>
<dbReference type="AlphaFoldDB" id="A0A455SKJ1"/>